<proteinExistence type="predicted"/>
<evidence type="ECO:0000313" key="2">
    <source>
        <dbReference type="Proteomes" id="UP001597178"/>
    </source>
</evidence>
<comment type="caution">
    <text evidence="1">The sequence shown here is derived from an EMBL/GenBank/DDBJ whole genome shotgun (WGS) entry which is preliminary data.</text>
</comment>
<dbReference type="Proteomes" id="UP001597178">
    <property type="component" value="Unassembled WGS sequence"/>
</dbReference>
<gene>
    <name evidence="1" type="ORF">ACFQ4A_15640</name>
</gene>
<accession>A0ABW3ZXE7</accession>
<dbReference type="RefSeq" id="WP_382402254.1">
    <property type="nucleotide sequence ID" value="NZ_JBHTNH010000029.1"/>
</dbReference>
<protein>
    <submittedName>
        <fullName evidence="1">Uncharacterized protein</fullName>
    </submittedName>
</protein>
<dbReference type="EMBL" id="JBHTNH010000029">
    <property type="protein sequence ID" value="MFD1363081.1"/>
    <property type="molecule type" value="Genomic_DNA"/>
</dbReference>
<keyword evidence="2" id="KW-1185">Reference proteome</keyword>
<name>A0ABW3ZXE7_9BACI</name>
<evidence type="ECO:0000313" key="1">
    <source>
        <dbReference type="EMBL" id="MFD1363081.1"/>
    </source>
</evidence>
<organism evidence="1 2">
    <name type="scientific">Lentibacillus salinarum</name>
    <dbReference type="NCBI Taxonomy" id="446820"/>
    <lineage>
        <taxon>Bacteria</taxon>
        <taxon>Bacillati</taxon>
        <taxon>Bacillota</taxon>
        <taxon>Bacilli</taxon>
        <taxon>Bacillales</taxon>
        <taxon>Bacillaceae</taxon>
        <taxon>Lentibacillus</taxon>
    </lineage>
</organism>
<sequence>MPETKSEKNQNNNKSSDQLEKMLQTYIQVDESEQEARWLKGQVLDIILTKQPVSKKWLSSQLDVSPAQIRVLVQVYQAFPEKQSRIQELSWYHHRVAANSPDPAYYIREANAKELSVREMKDIISQDKKEGNRCKQMGDETKRKKMRKLEKTIAIGVQGQLRALSGKGMI</sequence>
<reference evidence="2" key="1">
    <citation type="journal article" date="2019" name="Int. J. Syst. Evol. Microbiol.">
        <title>The Global Catalogue of Microorganisms (GCM) 10K type strain sequencing project: providing services to taxonomists for standard genome sequencing and annotation.</title>
        <authorList>
            <consortium name="The Broad Institute Genomics Platform"/>
            <consortium name="The Broad Institute Genome Sequencing Center for Infectious Disease"/>
            <person name="Wu L."/>
            <person name="Ma J."/>
        </authorList>
    </citation>
    <scope>NUCLEOTIDE SEQUENCE [LARGE SCALE GENOMIC DNA]</scope>
    <source>
        <strain evidence="2">CCUG 54822</strain>
    </source>
</reference>